<dbReference type="PANTHER" id="PTHR43692:SF1">
    <property type="entry name" value="UDP-N-ACETYLMURAMOYLALANINE--D-GLUTAMATE LIGASE"/>
    <property type="match status" value="1"/>
</dbReference>
<proteinExistence type="inferred from homology"/>
<keyword evidence="7 8" id="KW-0133">Cell shape</keyword>
<keyword evidence="7 8" id="KW-0132">Cell division</keyword>
<evidence type="ECO:0000256" key="4">
    <source>
        <dbReference type="ARBA" id="ARBA00022598"/>
    </source>
</evidence>
<organism evidence="11 12">
    <name type="scientific">Candidatus Kerfeldbacteria bacterium RIFOXYB2_FULL_38_14</name>
    <dbReference type="NCBI Taxonomy" id="1798547"/>
    <lineage>
        <taxon>Bacteria</taxon>
        <taxon>Candidatus Kerfeldiibacteriota</taxon>
    </lineage>
</organism>
<evidence type="ECO:0000256" key="2">
    <source>
        <dbReference type="ARBA" id="ARBA00004752"/>
    </source>
</evidence>
<evidence type="ECO:0000259" key="10">
    <source>
        <dbReference type="Pfam" id="PF08245"/>
    </source>
</evidence>
<dbReference type="InterPro" id="IPR036615">
    <property type="entry name" value="Mur_ligase_C_dom_sf"/>
</dbReference>
<dbReference type="PANTHER" id="PTHR43692">
    <property type="entry name" value="UDP-N-ACETYLMURAMOYLALANINE--D-GLUTAMATE LIGASE"/>
    <property type="match status" value="1"/>
</dbReference>
<evidence type="ECO:0000256" key="5">
    <source>
        <dbReference type="ARBA" id="ARBA00022741"/>
    </source>
</evidence>
<dbReference type="GO" id="GO:0008764">
    <property type="term" value="F:UDP-N-acetylmuramoylalanine-D-glutamate ligase activity"/>
    <property type="evidence" value="ECO:0007669"/>
    <property type="project" value="UniProtKB-UniRule"/>
</dbReference>
<gene>
    <name evidence="7" type="primary">murD</name>
    <name evidence="11" type="ORF">A2319_04490</name>
</gene>
<evidence type="ECO:0000256" key="6">
    <source>
        <dbReference type="ARBA" id="ARBA00022840"/>
    </source>
</evidence>
<dbReference type="InterPro" id="IPR004101">
    <property type="entry name" value="Mur_ligase_C"/>
</dbReference>
<keyword evidence="4 7" id="KW-0436">Ligase</keyword>
<keyword evidence="7 8" id="KW-0131">Cell cycle</keyword>
<comment type="similarity">
    <text evidence="7">Belongs to the MurCDEF family.</text>
</comment>
<reference evidence="11 12" key="1">
    <citation type="journal article" date="2016" name="Nat. Commun.">
        <title>Thousands of microbial genomes shed light on interconnected biogeochemical processes in an aquifer system.</title>
        <authorList>
            <person name="Anantharaman K."/>
            <person name="Brown C.T."/>
            <person name="Hug L.A."/>
            <person name="Sharon I."/>
            <person name="Castelle C.J."/>
            <person name="Probst A.J."/>
            <person name="Thomas B.C."/>
            <person name="Singh A."/>
            <person name="Wilkins M.J."/>
            <person name="Karaoz U."/>
            <person name="Brodie E.L."/>
            <person name="Williams K.H."/>
            <person name="Hubbard S.S."/>
            <person name="Banfield J.F."/>
        </authorList>
    </citation>
    <scope>NUCLEOTIDE SEQUENCE [LARGE SCALE GENOMIC DNA]</scope>
</reference>
<keyword evidence="5 7" id="KW-0547">Nucleotide-binding</keyword>
<dbReference type="Pfam" id="PF21799">
    <property type="entry name" value="MurD-like_N"/>
    <property type="match status" value="1"/>
</dbReference>
<dbReference type="HAMAP" id="MF_00639">
    <property type="entry name" value="MurD"/>
    <property type="match status" value="1"/>
</dbReference>
<dbReference type="GO" id="GO:0009252">
    <property type="term" value="P:peptidoglycan biosynthetic process"/>
    <property type="evidence" value="ECO:0007669"/>
    <property type="project" value="UniProtKB-UniRule"/>
</dbReference>
<feature type="domain" description="Mur ligase central" evidence="10">
    <location>
        <begin position="122"/>
        <end position="295"/>
    </location>
</feature>
<dbReference type="SUPFAM" id="SSF51984">
    <property type="entry name" value="MurCD N-terminal domain"/>
    <property type="match status" value="1"/>
</dbReference>
<dbReference type="Gene3D" id="3.40.1190.10">
    <property type="entry name" value="Mur-like, catalytic domain"/>
    <property type="match status" value="1"/>
</dbReference>
<dbReference type="EMBL" id="MHKI01000006">
    <property type="protein sequence ID" value="OGY87677.1"/>
    <property type="molecule type" value="Genomic_DNA"/>
</dbReference>
<dbReference type="NCBIfam" id="TIGR01087">
    <property type="entry name" value="murD"/>
    <property type="match status" value="1"/>
</dbReference>
<keyword evidence="6 7" id="KW-0067">ATP-binding</keyword>
<feature type="domain" description="Mur ligase C-terminal" evidence="9">
    <location>
        <begin position="317"/>
        <end position="427"/>
    </location>
</feature>
<sequence length="453" mass="50155">MDIIQNKKILILGLGNYKDGSGISAALFCLKHGAKKVIITDLKPAPALSDTISQLKKYKKRTQFVLGRHRLQDIYTTDLIIKNPGIPENSAVVKLAKRLKKPITNDIGLFLLFKPQGPVVGITGTRGKSTTTTLIYNFLKQKNKRTWLGGNIGVSPLKFIDQMKKGDITVLELSSWMLHDLKPQLTVAVITNILPDHLNRYANMRAYQKDKERIWQFQRSDQTVVLNAKDRKTRAMAKSAPAPVVWFATGAISRQGVGVSHQQITFNGQTVTSLSHIRLLGKHNLANVAAAIAVAKILRVSNHVIQKVLKSFTGIPNRLEFISNHQGICYYNDTTATTPDAAVAALRSFSHKIILIAGGNTKGLSLQLFAKNISHKVKFLVLLKGNANASLKKALPSKRWCEVGDIPRAVAQAQKQAKRGDIVLLSPGCTWLPHMNEFVRGQKFMEEVKKLAK</sequence>
<evidence type="ECO:0000256" key="7">
    <source>
        <dbReference type="HAMAP-Rule" id="MF_00639"/>
    </source>
</evidence>
<evidence type="ECO:0000259" key="9">
    <source>
        <dbReference type="Pfam" id="PF02875"/>
    </source>
</evidence>
<feature type="binding site" evidence="7">
    <location>
        <begin position="124"/>
        <end position="130"/>
    </location>
    <ligand>
        <name>ATP</name>
        <dbReference type="ChEBI" id="CHEBI:30616"/>
    </ligand>
</feature>
<dbReference type="InterPro" id="IPR036565">
    <property type="entry name" value="Mur-like_cat_sf"/>
</dbReference>
<dbReference type="GO" id="GO:0051301">
    <property type="term" value="P:cell division"/>
    <property type="evidence" value="ECO:0007669"/>
    <property type="project" value="UniProtKB-KW"/>
</dbReference>
<protein>
    <recommendedName>
        <fullName evidence="7 8">UDP-N-acetylmuramoylalanine--D-glutamate ligase</fullName>
        <ecNumber evidence="7 8">6.3.2.9</ecNumber>
    </recommendedName>
    <alternativeName>
        <fullName evidence="7">D-glutamic acid-adding enzyme</fullName>
    </alternativeName>
    <alternativeName>
        <fullName evidence="7">UDP-N-acetylmuramoyl-L-alanyl-D-glutamate synthetase</fullName>
    </alternativeName>
</protein>
<dbReference type="Pfam" id="PF02875">
    <property type="entry name" value="Mur_ligase_C"/>
    <property type="match status" value="1"/>
</dbReference>
<keyword evidence="3 7" id="KW-0963">Cytoplasm</keyword>
<dbReference type="UniPathway" id="UPA00219"/>
<comment type="subcellular location">
    <subcellularLocation>
        <location evidence="1 7 8">Cytoplasm</location>
    </subcellularLocation>
</comment>
<dbReference type="InterPro" id="IPR005762">
    <property type="entry name" value="MurD"/>
</dbReference>
<dbReference type="Pfam" id="PF08245">
    <property type="entry name" value="Mur_ligase_M"/>
    <property type="match status" value="1"/>
</dbReference>
<evidence type="ECO:0000256" key="3">
    <source>
        <dbReference type="ARBA" id="ARBA00022490"/>
    </source>
</evidence>
<dbReference type="InterPro" id="IPR013221">
    <property type="entry name" value="Mur_ligase_cen"/>
</dbReference>
<dbReference type="SUPFAM" id="SSF53244">
    <property type="entry name" value="MurD-like peptide ligases, peptide-binding domain"/>
    <property type="match status" value="1"/>
</dbReference>
<name>A0A1G2BHI2_9BACT</name>
<dbReference type="GO" id="GO:0008360">
    <property type="term" value="P:regulation of cell shape"/>
    <property type="evidence" value="ECO:0007669"/>
    <property type="project" value="UniProtKB-KW"/>
</dbReference>
<dbReference type="Gene3D" id="3.90.190.20">
    <property type="entry name" value="Mur ligase, C-terminal domain"/>
    <property type="match status" value="1"/>
</dbReference>
<comment type="catalytic activity">
    <reaction evidence="7 8">
        <text>UDP-N-acetyl-alpha-D-muramoyl-L-alanine + D-glutamate + ATP = UDP-N-acetyl-alpha-D-muramoyl-L-alanyl-D-glutamate + ADP + phosphate + H(+)</text>
        <dbReference type="Rhea" id="RHEA:16429"/>
        <dbReference type="ChEBI" id="CHEBI:15378"/>
        <dbReference type="ChEBI" id="CHEBI:29986"/>
        <dbReference type="ChEBI" id="CHEBI:30616"/>
        <dbReference type="ChEBI" id="CHEBI:43474"/>
        <dbReference type="ChEBI" id="CHEBI:83898"/>
        <dbReference type="ChEBI" id="CHEBI:83900"/>
        <dbReference type="ChEBI" id="CHEBI:456216"/>
        <dbReference type="EC" id="6.3.2.9"/>
    </reaction>
</comment>
<evidence type="ECO:0000313" key="11">
    <source>
        <dbReference type="EMBL" id="OGY87677.1"/>
    </source>
</evidence>
<dbReference type="GO" id="GO:0005524">
    <property type="term" value="F:ATP binding"/>
    <property type="evidence" value="ECO:0007669"/>
    <property type="project" value="UniProtKB-UniRule"/>
</dbReference>
<dbReference type="Proteomes" id="UP000176420">
    <property type="component" value="Unassembled WGS sequence"/>
</dbReference>
<dbReference type="AlphaFoldDB" id="A0A1G2BHI2"/>
<keyword evidence="7 8" id="KW-0961">Cell wall biogenesis/degradation</keyword>
<dbReference type="Gene3D" id="3.40.50.720">
    <property type="entry name" value="NAD(P)-binding Rossmann-like Domain"/>
    <property type="match status" value="1"/>
</dbReference>
<dbReference type="SUPFAM" id="SSF53623">
    <property type="entry name" value="MurD-like peptide ligases, catalytic domain"/>
    <property type="match status" value="1"/>
</dbReference>
<comment type="function">
    <text evidence="7 8">Cell wall formation. Catalyzes the addition of glutamate to the nucleotide precursor UDP-N-acetylmuramoyl-L-alanine (UMA).</text>
</comment>
<evidence type="ECO:0000256" key="8">
    <source>
        <dbReference type="RuleBase" id="RU003664"/>
    </source>
</evidence>
<comment type="pathway">
    <text evidence="2 7 8">Cell wall biogenesis; peptidoglycan biosynthesis.</text>
</comment>
<dbReference type="GO" id="GO:0005737">
    <property type="term" value="C:cytoplasm"/>
    <property type="evidence" value="ECO:0007669"/>
    <property type="project" value="UniProtKB-SubCell"/>
</dbReference>
<dbReference type="GO" id="GO:0071555">
    <property type="term" value="P:cell wall organization"/>
    <property type="evidence" value="ECO:0007669"/>
    <property type="project" value="UniProtKB-KW"/>
</dbReference>
<accession>A0A1G2BHI2</accession>
<dbReference type="EC" id="6.3.2.9" evidence="7 8"/>
<evidence type="ECO:0000256" key="1">
    <source>
        <dbReference type="ARBA" id="ARBA00004496"/>
    </source>
</evidence>
<keyword evidence="7 8" id="KW-0573">Peptidoglycan synthesis</keyword>
<evidence type="ECO:0000313" key="12">
    <source>
        <dbReference type="Proteomes" id="UP000176420"/>
    </source>
</evidence>
<comment type="caution">
    <text evidence="11">The sequence shown here is derived from an EMBL/GenBank/DDBJ whole genome shotgun (WGS) entry which is preliminary data.</text>
</comment>